<reference evidence="3 4" key="1">
    <citation type="submission" date="2023-04" db="EMBL/GenBank/DDBJ databases">
        <title>Genome of Basidiobolus ranarum AG-B5.</title>
        <authorList>
            <person name="Stajich J.E."/>
            <person name="Carter-House D."/>
            <person name="Gryganskyi A."/>
        </authorList>
    </citation>
    <scope>NUCLEOTIDE SEQUENCE [LARGE SCALE GENOMIC DNA]</scope>
    <source>
        <strain evidence="3 4">AG-B5</strain>
    </source>
</reference>
<comment type="caution">
    <text evidence="3">The sequence shown here is derived from an EMBL/GenBank/DDBJ whole genome shotgun (WGS) entry which is preliminary data.</text>
</comment>
<dbReference type="PROSITE" id="PS50030">
    <property type="entry name" value="UBA"/>
    <property type="match status" value="1"/>
</dbReference>
<proteinExistence type="predicted"/>
<dbReference type="EMBL" id="JASJQH010000236">
    <property type="protein sequence ID" value="KAK9765693.1"/>
    <property type="molecule type" value="Genomic_DNA"/>
</dbReference>
<protein>
    <submittedName>
        <fullName evidence="3">Auxilin-like clathrin-binding protein required for normal clathrin function</fullName>
    </submittedName>
</protein>
<sequence>MEEEDSRPFNSRGKSPSVDADLDHLIAQVMEMGFEPEQARSALELSNKDVQAAIDILVENRNAEEEIIHDKRKNIPSLPRKTTSGSRDRFTHPSKMNWERQESGEGSGFDMASFQVHKEKFI</sequence>
<dbReference type="SUPFAM" id="SSF46934">
    <property type="entry name" value="UBA-like"/>
    <property type="match status" value="1"/>
</dbReference>
<feature type="region of interest" description="Disordered" evidence="1">
    <location>
        <begin position="1"/>
        <end position="21"/>
    </location>
</feature>
<gene>
    <name evidence="3" type="primary">SWA2_1</name>
    <name evidence="3" type="ORF">K7432_005764</name>
</gene>
<accession>A0ABR2WW44</accession>
<name>A0ABR2WW44_9FUNG</name>
<feature type="region of interest" description="Disordered" evidence="1">
    <location>
        <begin position="72"/>
        <end position="111"/>
    </location>
</feature>
<keyword evidence="4" id="KW-1185">Reference proteome</keyword>
<dbReference type="InterPro" id="IPR009060">
    <property type="entry name" value="UBA-like_sf"/>
</dbReference>
<evidence type="ECO:0000313" key="3">
    <source>
        <dbReference type="EMBL" id="KAK9765693.1"/>
    </source>
</evidence>
<evidence type="ECO:0000313" key="4">
    <source>
        <dbReference type="Proteomes" id="UP001479436"/>
    </source>
</evidence>
<feature type="compositionally biased region" description="Basic and acidic residues" evidence="1">
    <location>
        <begin position="86"/>
        <end position="103"/>
    </location>
</feature>
<dbReference type="Proteomes" id="UP001479436">
    <property type="component" value="Unassembled WGS sequence"/>
</dbReference>
<organism evidence="3 4">
    <name type="scientific">Basidiobolus ranarum</name>
    <dbReference type="NCBI Taxonomy" id="34480"/>
    <lineage>
        <taxon>Eukaryota</taxon>
        <taxon>Fungi</taxon>
        <taxon>Fungi incertae sedis</taxon>
        <taxon>Zoopagomycota</taxon>
        <taxon>Entomophthoromycotina</taxon>
        <taxon>Basidiobolomycetes</taxon>
        <taxon>Basidiobolales</taxon>
        <taxon>Basidiobolaceae</taxon>
        <taxon>Basidiobolus</taxon>
    </lineage>
</organism>
<dbReference type="CDD" id="cd14298">
    <property type="entry name" value="UBA2_scUBP14_like"/>
    <property type="match status" value="1"/>
</dbReference>
<dbReference type="SMART" id="SM00165">
    <property type="entry name" value="UBA"/>
    <property type="match status" value="1"/>
</dbReference>
<dbReference type="InterPro" id="IPR033864">
    <property type="entry name" value="UBA2_scUBP14-like"/>
</dbReference>
<evidence type="ECO:0000259" key="2">
    <source>
        <dbReference type="PROSITE" id="PS50030"/>
    </source>
</evidence>
<evidence type="ECO:0000256" key="1">
    <source>
        <dbReference type="SAM" id="MobiDB-lite"/>
    </source>
</evidence>
<dbReference type="Gene3D" id="1.10.8.10">
    <property type="entry name" value="DNA helicase RuvA subunit, C-terminal domain"/>
    <property type="match status" value="1"/>
</dbReference>
<feature type="domain" description="UBA" evidence="2">
    <location>
        <begin position="17"/>
        <end position="60"/>
    </location>
</feature>
<dbReference type="Pfam" id="PF00627">
    <property type="entry name" value="UBA"/>
    <property type="match status" value="1"/>
</dbReference>
<dbReference type="InterPro" id="IPR015940">
    <property type="entry name" value="UBA"/>
</dbReference>